<sequence length="115" mass="12127">MRRSRIAMLVITAVAVGVFMSGQISGCGTVFASATAACSAEKLAAPSTAFADLAEVAIPEPFVLLIGLLLLLALASDEIVIVAPERTTAIFRTTRFRTARPSLKFVPVLSATRDF</sequence>
<dbReference type="Proteomes" id="UP000177885">
    <property type="component" value="Unassembled WGS sequence"/>
</dbReference>
<name>A0A1F7TM44_9BACT</name>
<keyword evidence="1" id="KW-0812">Transmembrane</keyword>
<keyword evidence="1" id="KW-1133">Transmembrane helix</keyword>
<organism evidence="2 3">
    <name type="scientific">Candidatus Uhrbacteria bacterium RIFCSPHIGHO2_01_FULL_63_20</name>
    <dbReference type="NCBI Taxonomy" id="1802385"/>
    <lineage>
        <taxon>Bacteria</taxon>
        <taxon>Candidatus Uhriibacteriota</taxon>
    </lineage>
</organism>
<evidence type="ECO:0000256" key="1">
    <source>
        <dbReference type="SAM" id="Phobius"/>
    </source>
</evidence>
<proteinExistence type="predicted"/>
<gene>
    <name evidence="2" type="ORF">A2856_01025</name>
</gene>
<evidence type="ECO:0000313" key="3">
    <source>
        <dbReference type="Proteomes" id="UP000177885"/>
    </source>
</evidence>
<reference evidence="2 3" key="1">
    <citation type="journal article" date="2016" name="Nat. Commun.">
        <title>Thousands of microbial genomes shed light on interconnected biogeochemical processes in an aquifer system.</title>
        <authorList>
            <person name="Anantharaman K."/>
            <person name="Brown C.T."/>
            <person name="Hug L.A."/>
            <person name="Sharon I."/>
            <person name="Castelle C.J."/>
            <person name="Probst A.J."/>
            <person name="Thomas B.C."/>
            <person name="Singh A."/>
            <person name="Wilkins M.J."/>
            <person name="Karaoz U."/>
            <person name="Brodie E.L."/>
            <person name="Williams K.H."/>
            <person name="Hubbard S.S."/>
            <person name="Banfield J.F."/>
        </authorList>
    </citation>
    <scope>NUCLEOTIDE SEQUENCE [LARGE SCALE GENOMIC DNA]</scope>
</reference>
<protein>
    <submittedName>
        <fullName evidence="2">Uncharacterized protein</fullName>
    </submittedName>
</protein>
<keyword evidence="1" id="KW-0472">Membrane</keyword>
<dbReference type="EMBL" id="MGDT01000004">
    <property type="protein sequence ID" value="OGL67050.1"/>
    <property type="molecule type" value="Genomic_DNA"/>
</dbReference>
<evidence type="ECO:0000313" key="2">
    <source>
        <dbReference type="EMBL" id="OGL67050.1"/>
    </source>
</evidence>
<dbReference type="AlphaFoldDB" id="A0A1F7TM44"/>
<comment type="caution">
    <text evidence="2">The sequence shown here is derived from an EMBL/GenBank/DDBJ whole genome shotgun (WGS) entry which is preliminary data.</text>
</comment>
<dbReference type="STRING" id="1802385.A2856_01025"/>
<feature type="transmembrane region" description="Helical" evidence="1">
    <location>
        <begin position="62"/>
        <end position="83"/>
    </location>
</feature>
<accession>A0A1F7TM44</accession>